<accession>A0A7W7B4G0</accession>
<sequence>MLLSQALGLNLSQPMLDFIDIDLHLDFPLFIDPIGFLEPREPFAQECQDDIRDFFEAVLQAIIAGDMAKGNELLAALQEPNETHLGISDGEPRGRGIGAKQAEQLLESLANSPAAKTGLLHDLTDCALFIENIGADKVSDITTNIIRRNLIEYTQQQFEFHNIPLQTNLPTGRLWVRGEGRWETDRFDRIPLIEGQRVLLVPKRYVRWRGGMQQVATHYYTHFVTNFVRDEQLRTNGHLVQVIKTKKGEKREVYKKDIKKDMPPTKENLARFSVENPDVYRRFKEVIKRKGPIGLRKIVELDGQQFNEGQFNTDLIALLRAIPPGRPNATNYHHLVSGIITYLFFPHLITPTLELDINQGRKRIDIAFANASQQGFFSDQRSDVFLMAREIMIECKNYAEDLANNEIDQMIGRFDPRRGRLGIVACRSVVDQNRLIERCRDAFRAQQGAILVFTDDDFEALLNAHDIAREPALQNMCRAKFRELLR</sequence>
<dbReference type="EMBL" id="JACHNZ010000030">
    <property type="protein sequence ID" value="MBB4632943.1"/>
    <property type="molecule type" value="Genomic_DNA"/>
</dbReference>
<proteinExistence type="predicted"/>
<comment type="caution">
    <text evidence="1">The sequence shown here is derived from an EMBL/GenBank/DDBJ whole genome shotgun (WGS) entry which is preliminary data.</text>
</comment>
<gene>
    <name evidence="1" type="ORF">GGQ98_002571</name>
</gene>
<reference evidence="1 2" key="1">
    <citation type="submission" date="2020-08" db="EMBL/GenBank/DDBJ databases">
        <title>Genomic Encyclopedia of Type Strains, Phase IV (KMG-IV): sequencing the most valuable type-strain genomes for metagenomic binning, comparative biology and taxonomic classification.</title>
        <authorList>
            <person name="Goeker M."/>
        </authorList>
    </citation>
    <scope>NUCLEOTIDE SEQUENCE [LARGE SCALE GENOMIC DNA]</scope>
    <source>
        <strain evidence="1 2">DSM 17328</strain>
    </source>
</reference>
<protein>
    <recommendedName>
        <fullName evidence="3">Restriction endonuclease type IV Mrr domain-containing protein</fullName>
    </recommendedName>
</protein>
<organism evidence="1 2">
    <name type="scientific">Sphingosinicella soli</name>
    <dbReference type="NCBI Taxonomy" id="333708"/>
    <lineage>
        <taxon>Bacteria</taxon>
        <taxon>Pseudomonadati</taxon>
        <taxon>Pseudomonadota</taxon>
        <taxon>Alphaproteobacteria</taxon>
        <taxon>Sphingomonadales</taxon>
        <taxon>Sphingosinicellaceae</taxon>
        <taxon>Sphingosinicella</taxon>
    </lineage>
</organism>
<dbReference type="RefSeq" id="WP_184070088.1">
    <property type="nucleotide sequence ID" value="NZ_JACHNZ010000030.1"/>
</dbReference>
<evidence type="ECO:0008006" key="3">
    <source>
        <dbReference type="Google" id="ProtNLM"/>
    </source>
</evidence>
<evidence type="ECO:0000313" key="1">
    <source>
        <dbReference type="EMBL" id="MBB4632943.1"/>
    </source>
</evidence>
<evidence type="ECO:0000313" key="2">
    <source>
        <dbReference type="Proteomes" id="UP000566324"/>
    </source>
</evidence>
<name>A0A7W7B4G0_9SPHN</name>
<keyword evidence="2" id="KW-1185">Reference proteome</keyword>
<dbReference type="AlphaFoldDB" id="A0A7W7B4G0"/>
<dbReference type="Proteomes" id="UP000566324">
    <property type="component" value="Unassembled WGS sequence"/>
</dbReference>